<keyword evidence="2" id="KW-0349">Heme</keyword>
<accession>A0ABQ2G3D4</accession>
<dbReference type="CDD" id="cd20625">
    <property type="entry name" value="CYP164-like"/>
    <property type="match status" value="1"/>
</dbReference>
<evidence type="ECO:0000313" key="4">
    <source>
        <dbReference type="Proteomes" id="UP000639973"/>
    </source>
</evidence>
<dbReference type="SUPFAM" id="SSF48264">
    <property type="entry name" value="Cytochrome P450"/>
    <property type="match status" value="1"/>
</dbReference>
<dbReference type="PANTHER" id="PTHR46696:SF1">
    <property type="entry name" value="CYTOCHROME P450 YJIB-RELATED"/>
    <property type="match status" value="1"/>
</dbReference>
<comment type="similarity">
    <text evidence="1 2">Belongs to the cytochrome P450 family.</text>
</comment>
<dbReference type="PRINTS" id="PR00359">
    <property type="entry name" value="BP450"/>
</dbReference>
<evidence type="ECO:0000256" key="1">
    <source>
        <dbReference type="ARBA" id="ARBA00010617"/>
    </source>
</evidence>
<dbReference type="Pfam" id="PF00067">
    <property type="entry name" value="p450"/>
    <property type="match status" value="1"/>
</dbReference>
<evidence type="ECO:0000256" key="2">
    <source>
        <dbReference type="RuleBase" id="RU000461"/>
    </source>
</evidence>
<dbReference type="Proteomes" id="UP000639973">
    <property type="component" value="Unassembled WGS sequence"/>
</dbReference>
<keyword evidence="2" id="KW-0503">Monooxygenase</keyword>
<gene>
    <name evidence="3" type="ORF">GCM10010840_09000</name>
</gene>
<dbReference type="InterPro" id="IPR001128">
    <property type="entry name" value="Cyt_P450"/>
</dbReference>
<evidence type="ECO:0000313" key="3">
    <source>
        <dbReference type="EMBL" id="GGL73169.1"/>
    </source>
</evidence>
<keyword evidence="2" id="KW-0560">Oxidoreductase</keyword>
<name>A0ABQ2G3D4_9DEIO</name>
<organism evidence="3 4">
    <name type="scientific">Deinococcus aerolatus</name>
    <dbReference type="NCBI Taxonomy" id="522487"/>
    <lineage>
        <taxon>Bacteria</taxon>
        <taxon>Thermotogati</taxon>
        <taxon>Deinococcota</taxon>
        <taxon>Deinococci</taxon>
        <taxon>Deinococcales</taxon>
        <taxon>Deinococcaceae</taxon>
        <taxon>Deinococcus</taxon>
    </lineage>
</organism>
<dbReference type="EMBL" id="BMOL01000003">
    <property type="protein sequence ID" value="GGL73169.1"/>
    <property type="molecule type" value="Genomic_DNA"/>
</dbReference>
<dbReference type="Gene3D" id="1.10.630.10">
    <property type="entry name" value="Cytochrome P450"/>
    <property type="match status" value="1"/>
</dbReference>
<dbReference type="InterPro" id="IPR036396">
    <property type="entry name" value="Cyt_P450_sf"/>
</dbReference>
<keyword evidence="2" id="KW-0408">Iron</keyword>
<dbReference type="PANTHER" id="PTHR46696">
    <property type="entry name" value="P450, PUTATIVE (EUROFUNG)-RELATED"/>
    <property type="match status" value="1"/>
</dbReference>
<dbReference type="PROSITE" id="PS00086">
    <property type="entry name" value="CYTOCHROME_P450"/>
    <property type="match status" value="1"/>
</dbReference>
<dbReference type="InterPro" id="IPR002397">
    <property type="entry name" value="Cyt_P450_B"/>
</dbReference>
<proteinExistence type="inferred from homology"/>
<reference evidence="4" key="1">
    <citation type="journal article" date="2019" name="Int. J. Syst. Evol. Microbiol.">
        <title>The Global Catalogue of Microorganisms (GCM) 10K type strain sequencing project: providing services to taxonomists for standard genome sequencing and annotation.</title>
        <authorList>
            <consortium name="The Broad Institute Genomics Platform"/>
            <consortium name="The Broad Institute Genome Sequencing Center for Infectious Disease"/>
            <person name="Wu L."/>
            <person name="Ma J."/>
        </authorList>
    </citation>
    <scope>NUCLEOTIDE SEQUENCE [LARGE SCALE GENOMIC DNA]</scope>
    <source>
        <strain evidence="4">JCM 15442</strain>
    </source>
</reference>
<dbReference type="InterPro" id="IPR017972">
    <property type="entry name" value="Cyt_P450_CS"/>
</dbReference>
<dbReference type="RefSeq" id="WP_229723317.1">
    <property type="nucleotide sequence ID" value="NZ_BMOL01000003.1"/>
</dbReference>
<keyword evidence="2" id="KW-0479">Metal-binding</keyword>
<sequence>MTVFPALSAPGLPRVQLPVADPAFIQNPYPLLTELREGQPAFLDPHLNRVVLTRHAGISAVLRDRRFGRSALHRYSRDELGWPPPDPAQAQFDAFNGNHMLDSEPPKHTRLRSLVGLAFTPRRVERLQPRIEAILARQLRGLGAGGAFDLVADYAEPLPVTVIAELLGVPPEHRAMLRPWSAAIVRLYEPSAGPQAQADAERAVQDFSALLRDLGGQRRRQPQDDLITALVQAEQAGDRLSEQELIDTCILLLNAGHEASVNGLAAGVLALLRQPEHWDALVAAAPHEDSLPIFRRATEELLRFDTPLPMFERIVLEPLELHGAALYPGDRVSLLYASGNRDPRRFDQPGALNLNRDPNPHLTFGLGIHYCLGAPLARLELALSLRALCRTLPGLRLANADEPGQYTGGFVIRGLARLDVVTA</sequence>
<keyword evidence="4" id="KW-1185">Reference proteome</keyword>
<protein>
    <submittedName>
        <fullName evidence="3">Cytochrome P450</fullName>
    </submittedName>
</protein>
<comment type="caution">
    <text evidence="3">The sequence shown here is derived from an EMBL/GenBank/DDBJ whole genome shotgun (WGS) entry which is preliminary data.</text>
</comment>